<dbReference type="PANTHER" id="PTHR43278:SF4">
    <property type="entry name" value="NAD(P)H-DEPENDENT FMN-CONTAINING OXIDOREDUCTASE YWQN-RELATED"/>
    <property type="match status" value="1"/>
</dbReference>
<dbReference type="EMBL" id="JARBJD010000007">
    <property type="protein sequence ID" value="KAK2963340.1"/>
    <property type="molecule type" value="Genomic_DNA"/>
</dbReference>
<keyword evidence="2" id="KW-0288">FMN</keyword>
<feature type="domain" description="NADPH-dependent FMN reductase-like" evidence="3">
    <location>
        <begin position="8"/>
        <end position="157"/>
    </location>
</feature>
<dbReference type="InterPro" id="IPR005025">
    <property type="entry name" value="FMN_Rdtase-like_dom"/>
</dbReference>
<name>A0ABQ9YHV5_9EUKA</name>
<evidence type="ECO:0000313" key="4">
    <source>
        <dbReference type="EMBL" id="KAK2963340.1"/>
    </source>
</evidence>
<protein>
    <submittedName>
        <fullName evidence="4">FMN reductase</fullName>
    </submittedName>
</protein>
<keyword evidence="5" id="KW-1185">Reference proteome</keyword>
<reference evidence="4 5" key="1">
    <citation type="journal article" date="2022" name="bioRxiv">
        <title>Genomics of Preaxostyla Flagellates Illuminates Evolutionary Transitions and the Path Towards Mitochondrial Loss.</title>
        <authorList>
            <person name="Novak L.V.F."/>
            <person name="Treitli S.C."/>
            <person name="Pyrih J."/>
            <person name="Halakuc P."/>
            <person name="Pipaliya S.V."/>
            <person name="Vacek V."/>
            <person name="Brzon O."/>
            <person name="Soukal P."/>
            <person name="Eme L."/>
            <person name="Dacks J.B."/>
            <person name="Karnkowska A."/>
            <person name="Elias M."/>
            <person name="Hampl V."/>
        </authorList>
    </citation>
    <scope>NUCLEOTIDE SEQUENCE [LARGE SCALE GENOMIC DNA]</scope>
    <source>
        <strain evidence="4">NAU3</strain>
        <tissue evidence="4">Gut</tissue>
    </source>
</reference>
<dbReference type="Pfam" id="PF03358">
    <property type="entry name" value="FMN_red"/>
    <property type="match status" value="1"/>
</dbReference>
<dbReference type="InterPro" id="IPR051796">
    <property type="entry name" value="ISF_SsuE-like"/>
</dbReference>
<dbReference type="Proteomes" id="UP001281761">
    <property type="component" value="Unassembled WGS sequence"/>
</dbReference>
<dbReference type="SUPFAM" id="SSF52218">
    <property type="entry name" value="Flavoproteins"/>
    <property type="match status" value="1"/>
</dbReference>
<dbReference type="Gene3D" id="3.40.50.360">
    <property type="match status" value="1"/>
</dbReference>
<proteinExistence type="predicted"/>
<evidence type="ECO:0000256" key="1">
    <source>
        <dbReference type="ARBA" id="ARBA00022630"/>
    </source>
</evidence>
<accession>A0ABQ9YHV5</accession>
<sequence length="197" mass="21518">MSEAKVFKLVAFNGSPHRNGATAQLMNFVIDELKKEGVECELIHLCDYDKIRGCRGCYACTGHTKCMAAAPDDPINSHIEKILASDCVMIGSPTHYANVSVATKSLIDRAGLVASSNGHLYKGKIGVPIISAMRNGTRSAYNAIDSFFSFEQMPVASVDWNTGISMKEGEILKEEGTKENLTKLAQQILFMLQKLRA</sequence>
<evidence type="ECO:0000259" key="3">
    <source>
        <dbReference type="Pfam" id="PF03358"/>
    </source>
</evidence>
<comment type="caution">
    <text evidence="4">The sequence shown here is derived from an EMBL/GenBank/DDBJ whole genome shotgun (WGS) entry which is preliminary data.</text>
</comment>
<organism evidence="4 5">
    <name type="scientific">Blattamonas nauphoetae</name>
    <dbReference type="NCBI Taxonomy" id="2049346"/>
    <lineage>
        <taxon>Eukaryota</taxon>
        <taxon>Metamonada</taxon>
        <taxon>Preaxostyla</taxon>
        <taxon>Oxymonadida</taxon>
        <taxon>Blattamonas</taxon>
    </lineage>
</organism>
<gene>
    <name evidence="4" type="ORF">BLNAU_1874</name>
</gene>
<dbReference type="InterPro" id="IPR029039">
    <property type="entry name" value="Flavoprotein-like_sf"/>
</dbReference>
<dbReference type="PANTHER" id="PTHR43278">
    <property type="entry name" value="NAD(P)H-DEPENDENT FMN-CONTAINING OXIDOREDUCTASE YWQN-RELATED"/>
    <property type="match status" value="1"/>
</dbReference>
<evidence type="ECO:0000256" key="2">
    <source>
        <dbReference type="ARBA" id="ARBA00022643"/>
    </source>
</evidence>
<keyword evidence="1" id="KW-0285">Flavoprotein</keyword>
<evidence type="ECO:0000313" key="5">
    <source>
        <dbReference type="Proteomes" id="UP001281761"/>
    </source>
</evidence>